<name>A0AAD7D4X8_MYCRO</name>
<dbReference type="Proteomes" id="UP001221757">
    <property type="component" value="Unassembled WGS sequence"/>
</dbReference>
<keyword evidence="3" id="KW-1185">Reference proteome</keyword>
<feature type="region of interest" description="Disordered" evidence="1">
    <location>
        <begin position="342"/>
        <end position="369"/>
    </location>
</feature>
<evidence type="ECO:0008006" key="4">
    <source>
        <dbReference type="Google" id="ProtNLM"/>
    </source>
</evidence>
<comment type="caution">
    <text evidence="2">The sequence shown here is derived from an EMBL/GenBank/DDBJ whole genome shotgun (WGS) entry which is preliminary data.</text>
</comment>
<accession>A0AAD7D4X8</accession>
<evidence type="ECO:0000256" key="1">
    <source>
        <dbReference type="SAM" id="MobiDB-lite"/>
    </source>
</evidence>
<evidence type="ECO:0000313" key="3">
    <source>
        <dbReference type="Proteomes" id="UP001221757"/>
    </source>
</evidence>
<dbReference type="Pfam" id="PF18759">
    <property type="entry name" value="Plavaka"/>
    <property type="match status" value="1"/>
</dbReference>
<organism evidence="2 3">
    <name type="scientific">Mycena rosella</name>
    <name type="common">Pink bonnet</name>
    <name type="synonym">Agaricus rosellus</name>
    <dbReference type="NCBI Taxonomy" id="1033263"/>
    <lineage>
        <taxon>Eukaryota</taxon>
        <taxon>Fungi</taxon>
        <taxon>Dikarya</taxon>
        <taxon>Basidiomycota</taxon>
        <taxon>Agaricomycotina</taxon>
        <taxon>Agaricomycetes</taxon>
        <taxon>Agaricomycetidae</taxon>
        <taxon>Agaricales</taxon>
        <taxon>Marasmiineae</taxon>
        <taxon>Mycenaceae</taxon>
        <taxon>Mycena</taxon>
    </lineage>
</organism>
<dbReference type="AlphaFoldDB" id="A0AAD7D4X8"/>
<dbReference type="EMBL" id="JARKIE010000140">
    <property type="protein sequence ID" value="KAJ7677289.1"/>
    <property type="molecule type" value="Genomic_DNA"/>
</dbReference>
<protein>
    <recommendedName>
        <fullName evidence="4">Transposase</fullName>
    </recommendedName>
</protein>
<feature type="non-terminal residue" evidence="2">
    <location>
        <position position="1"/>
    </location>
</feature>
<evidence type="ECO:0000313" key="2">
    <source>
        <dbReference type="EMBL" id="KAJ7677289.1"/>
    </source>
</evidence>
<sequence length="558" mass="64691">FKMKVYQRVLSVIFASLKSRSWNGEPIECYDKVIRLFYPALFINSMDGKEAAYFNACRAALANHPCPTCLVHKDDLHRLTEMFTMRTTDTMKAVVRKAFRATTKAEKEGILKKHGLHGINHFLWGFRFADPYAAYSYDTLHSDDLGKWGKHLWPLLLEALEELGGKATFAKDMREFARWPGLKHFNHVTTTDFRDGQSYYDILKSVLPCIVQIFPRNNALVHCIRAYQRLRIMTGMHCMPVSRLERLATFIEDYESCCEQVADQYGKNFDFFKQHATSHILRDIWAKGTTNHGSTRPGEGFQQEAAEAYNQTNFKNVAAQMDRIDENQEAIARIHMAIDKYDKQHEEDEHSDEDLEEQPRKSELTSASWRFGAPERATNSRAFGESLKLAGHWVIDFDFMLRDFVVEYFPGERVSFEQLIRVQPFKCAHVTYQSLEDWRSLRDIVRCNPSFHGYRRYDSVLLNTDAPGMSLACLSALFRCTLETGQHFDVALVQEFRSSKWNPKTNWAGCRVHEQLKGHTLFLMDYVIRGALLTPVPDSENENLHFFIDTVDSDMFLR</sequence>
<dbReference type="InterPro" id="IPR041078">
    <property type="entry name" value="Plavaka"/>
</dbReference>
<gene>
    <name evidence="2" type="ORF">B0H17DRAFT_899248</name>
</gene>
<feature type="non-terminal residue" evidence="2">
    <location>
        <position position="558"/>
    </location>
</feature>
<proteinExistence type="predicted"/>
<reference evidence="2" key="1">
    <citation type="submission" date="2023-03" db="EMBL/GenBank/DDBJ databases">
        <title>Massive genome expansion in bonnet fungi (Mycena s.s.) driven by repeated elements and novel gene families across ecological guilds.</title>
        <authorList>
            <consortium name="Lawrence Berkeley National Laboratory"/>
            <person name="Harder C.B."/>
            <person name="Miyauchi S."/>
            <person name="Viragh M."/>
            <person name="Kuo A."/>
            <person name="Thoen E."/>
            <person name="Andreopoulos B."/>
            <person name="Lu D."/>
            <person name="Skrede I."/>
            <person name="Drula E."/>
            <person name="Henrissat B."/>
            <person name="Morin E."/>
            <person name="Kohler A."/>
            <person name="Barry K."/>
            <person name="LaButti K."/>
            <person name="Morin E."/>
            <person name="Salamov A."/>
            <person name="Lipzen A."/>
            <person name="Mereny Z."/>
            <person name="Hegedus B."/>
            <person name="Baldrian P."/>
            <person name="Stursova M."/>
            <person name="Weitz H."/>
            <person name="Taylor A."/>
            <person name="Grigoriev I.V."/>
            <person name="Nagy L.G."/>
            <person name="Martin F."/>
            <person name="Kauserud H."/>
        </authorList>
    </citation>
    <scope>NUCLEOTIDE SEQUENCE</scope>
    <source>
        <strain evidence="2">CBHHK067</strain>
    </source>
</reference>